<comment type="caution">
    <text evidence="7">The sequence shown here is derived from an EMBL/GenBank/DDBJ whole genome shotgun (WGS) entry which is preliminary data.</text>
</comment>
<sequence length="478" mass="50550">MRAGLRSAAAAFLAMGSRASSQFFLIAVTLVATRYLSPADFGVFAIATAFVTLARTLLYTGPFEYLMKAKDLDGCVVECLVGNALMATIAGLVLLLLAGASPWLFSSPDVAWLMLVLIPSNFVAAFASWEEALLLRKGSVRAYYVSTTLVELASSLAAIGLLVAGWKLAALVVQIYLRLVLLAIAYRLQVRPPSLHRPDMAVVGTVARWSNSRYGATFVSFLSNYSGDLILGAFLSPAATGLFRASNRVVTAASDMFSQPARLLAMTGLSHRFAQGKPADGDWFAMFVGIAFIGWPALIGVAMLGDWLAPVALGPRWAGAGPAIAILACARLWTILTAVTSSLLVAYDRQRRVLANQLATAIGVAALTVALSPWGVTGAAVASLVVTAATTLWLVADALRVGQVSKARWRRLLPTLGLPMVFTSIAVLGGRAVAPEIARSPPVQLAVAVACGALGWLMAVVLVRREALRSLRLLTHRG</sequence>
<organism evidence="7 8">
    <name type="scientific">Sphingomonas aracearum</name>
    <dbReference type="NCBI Taxonomy" id="2283317"/>
    <lineage>
        <taxon>Bacteria</taxon>
        <taxon>Pseudomonadati</taxon>
        <taxon>Pseudomonadota</taxon>
        <taxon>Alphaproteobacteria</taxon>
        <taxon>Sphingomonadales</taxon>
        <taxon>Sphingomonadaceae</taxon>
        <taxon>Sphingomonas</taxon>
    </lineage>
</organism>
<feature type="transmembrane region" description="Helical" evidence="6">
    <location>
        <begin position="412"/>
        <end position="433"/>
    </location>
</feature>
<evidence type="ECO:0000256" key="2">
    <source>
        <dbReference type="ARBA" id="ARBA00022475"/>
    </source>
</evidence>
<keyword evidence="3 6" id="KW-0812">Transmembrane</keyword>
<dbReference type="Pfam" id="PF13440">
    <property type="entry name" value="Polysacc_synt_3"/>
    <property type="match status" value="1"/>
</dbReference>
<dbReference type="PANTHER" id="PTHR30250">
    <property type="entry name" value="PST FAMILY PREDICTED COLANIC ACID TRANSPORTER"/>
    <property type="match status" value="1"/>
</dbReference>
<dbReference type="Proteomes" id="UP000253918">
    <property type="component" value="Unassembled WGS sequence"/>
</dbReference>
<evidence type="ECO:0000256" key="3">
    <source>
        <dbReference type="ARBA" id="ARBA00022692"/>
    </source>
</evidence>
<feature type="transmembrane region" description="Helical" evidence="6">
    <location>
        <begin position="445"/>
        <end position="463"/>
    </location>
</feature>
<gene>
    <name evidence="7" type="ORF">DVW87_08600</name>
</gene>
<keyword evidence="2" id="KW-1003">Cell membrane</keyword>
<dbReference type="AlphaFoldDB" id="A0A369VUT1"/>
<accession>A0A369VUT1</accession>
<name>A0A369VUT1_9SPHN</name>
<feature type="transmembrane region" description="Helical" evidence="6">
    <location>
        <begin position="75"/>
        <end position="98"/>
    </location>
</feature>
<feature type="transmembrane region" description="Helical" evidence="6">
    <location>
        <begin position="168"/>
        <end position="188"/>
    </location>
</feature>
<evidence type="ECO:0000256" key="4">
    <source>
        <dbReference type="ARBA" id="ARBA00022989"/>
    </source>
</evidence>
<feature type="transmembrane region" description="Helical" evidence="6">
    <location>
        <begin position="35"/>
        <end position="54"/>
    </location>
</feature>
<feature type="transmembrane region" description="Helical" evidence="6">
    <location>
        <begin position="354"/>
        <end position="374"/>
    </location>
</feature>
<keyword evidence="5 6" id="KW-0472">Membrane</keyword>
<dbReference type="InterPro" id="IPR050833">
    <property type="entry name" value="Poly_Biosynth_Transport"/>
</dbReference>
<proteinExistence type="predicted"/>
<dbReference type="RefSeq" id="WP_114687388.1">
    <property type="nucleotide sequence ID" value="NZ_QQNB01000002.1"/>
</dbReference>
<keyword evidence="4 6" id="KW-1133">Transmembrane helix</keyword>
<comment type="subcellular location">
    <subcellularLocation>
        <location evidence="1">Cell membrane</location>
        <topology evidence="1">Multi-pass membrane protein</topology>
    </subcellularLocation>
</comment>
<feature type="transmembrane region" description="Helical" evidence="6">
    <location>
        <begin position="380"/>
        <end position="400"/>
    </location>
</feature>
<keyword evidence="8" id="KW-1185">Reference proteome</keyword>
<evidence type="ECO:0000256" key="6">
    <source>
        <dbReference type="SAM" id="Phobius"/>
    </source>
</evidence>
<feature type="transmembrane region" description="Helical" evidence="6">
    <location>
        <begin position="283"/>
        <end position="304"/>
    </location>
</feature>
<dbReference type="OrthoDB" id="7605542at2"/>
<reference evidence="7 8" key="1">
    <citation type="submission" date="2018-07" db="EMBL/GenBank/DDBJ databases">
        <title>a novel species of Sphingomonas isolated from the rhizosphere soil of Araceae plant.</title>
        <authorList>
            <person name="Zhiyong W."/>
            <person name="Qinglan Z."/>
            <person name="Zhiwei F."/>
            <person name="Ding X."/>
            <person name="Gejiao W."/>
            <person name="Shixue Z."/>
        </authorList>
    </citation>
    <scope>NUCLEOTIDE SEQUENCE [LARGE SCALE GENOMIC DNA]</scope>
    <source>
        <strain evidence="7 8">WZY 27</strain>
    </source>
</reference>
<dbReference type="EMBL" id="QQNB01000002">
    <property type="protein sequence ID" value="RDE05317.1"/>
    <property type="molecule type" value="Genomic_DNA"/>
</dbReference>
<feature type="transmembrane region" description="Helical" evidence="6">
    <location>
        <begin position="324"/>
        <end position="347"/>
    </location>
</feature>
<dbReference type="PANTHER" id="PTHR30250:SF26">
    <property type="entry name" value="PSMA PROTEIN"/>
    <property type="match status" value="1"/>
</dbReference>
<evidence type="ECO:0000313" key="8">
    <source>
        <dbReference type="Proteomes" id="UP000253918"/>
    </source>
</evidence>
<feature type="transmembrane region" description="Helical" evidence="6">
    <location>
        <begin position="110"/>
        <end position="129"/>
    </location>
</feature>
<feature type="transmembrane region" description="Helical" evidence="6">
    <location>
        <begin position="141"/>
        <end position="162"/>
    </location>
</feature>
<evidence type="ECO:0000256" key="1">
    <source>
        <dbReference type="ARBA" id="ARBA00004651"/>
    </source>
</evidence>
<evidence type="ECO:0000313" key="7">
    <source>
        <dbReference type="EMBL" id="RDE05317.1"/>
    </source>
</evidence>
<dbReference type="GO" id="GO:0005886">
    <property type="term" value="C:plasma membrane"/>
    <property type="evidence" value="ECO:0007669"/>
    <property type="project" value="UniProtKB-SubCell"/>
</dbReference>
<protein>
    <submittedName>
        <fullName evidence="7">Uncharacterized protein</fullName>
    </submittedName>
</protein>
<evidence type="ECO:0000256" key="5">
    <source>
        <dbReference type="ARBA" id="ARBA00023136"/>
    </source>
</evidence>